<keyword evidence="2" id="KW-1185">Reference proteome</keyword>
<name>A0ABD1E1G1_HYPHA</name>
<dbReference type="Proteomes" id="UP001566132">
    <property type="component" value="Unassembled WGS sequence"/>
</dbReference>
<proteinExistence type="predicted"/>
<sequence>MTAIFVLRMKENPHCALPKERIANFSFYLTLPSLHLSRVVETFISSGEPSQTICAQRQGIWPSSHEANEQKLKSQISGDGTDYSSTACSRHMVHIILPNHELKNATPFNFTQEFPVECLFYRVNTSMKVKQNDPVVVDSAGRVVDTRVTLVSQTP</sequence>
<comment type="caution">
    <text evidence="1">The sequence shown here is derived from an EMBL/GenBank/DDBJ whole genome shotgun (WGS) entry which is preliminary data.</text>
</comment>
<gene>
    <name evidence="1" type="ORF">ABEB36_015148</name>
</gene>
<organism evidence="1 2">
    <name type="scientific">Hypothenemus hampei</name>
    <name type="common">Coffee berry borer</name>
    <dbReference type="NCBI Taxonomy" id="57062"/>
    <lineage>
        <taxon>Eukaryota</taxon>
        <taxon>Metazoa</taxon>
        <taxon>Ecdysozoa</taxon>
        <taxon>Arthropoda</taxon>
        <taxon>Hexapoda</taxon>
        <taxon>Insecta</taxon>
        <taxon>Pterygota</taxon>
        <taxon>Neoptera</taxon>
        <taxon>Endopterygota</taxon>
        <taxon>Coleoptera</taxon>
        <taxon>Polyphaga</taxon>
        <taxon>Cucujiformia</taxon>
        <taxon>Curculionidae</taxon>
        <taxon>Scolytinae</taxon>
        <taxon>Hypothenemus</taxon>
    </lineage>
</organism>
<accession>A0ABD1E1G1</accession>
<reference evidence="1 2" key="1">
    <citation type="submission" date="2024-05" db="EMBL/GenBank/DDBJ databases">
        <title>Genetic variation in Jamaican populations of the coffee berry borer (Hypothenemus hampei).</title>
        <authorList>
            <person name="Errbii M."/>
            <person name="Myrie A."/>
        </authorList>
    </citation>
    <scope>NUCLEOTIDE SEQUENCE [LARGE SCALE GENOMIC DNA]</scope>
    <source>
        <strain evidence="1">JA-Hopewell-2020-01-JO</strain>
        <tissue evidence="1">Whole body</tissue>
    </source>
</reference>
<evidence type="ECO:0000313" key="2">
    <source>
        <dbReference type="Proteomes" id="UP001566132"/>
    </source>
</evidence>
<evidence type="ECO:0000313" key="1">
    <source>
        <dbReference type="EMBL" id="KAL1488191.1"/>
    </source>
</evidence>
<dbReference type="EMBL" id="JBDJPC010000015">
    <property type="protein sequence ID" value="KAL1488191.1"/>
    <property type="molecule type" value="Genomic_DNA"/>
</dbReference>
<protein>
    <submittedName>
        <fullName evidence="1">Uncharacterized protein</fullName>
    </submittedName>
</protein>
<dbReference type="AlphaFoldDB" id="A0ABD1E1G1"/>